<organism evidence="7 8">
    <name type="scientific">Peptococcus niger</name>
    <dbReference type="NCBI Taxonomy" id="2741"/>
    <lineage>
        <taxon>Bacteria</taxon>
        <taxon>Bacillati</taxon>
        <taxon>Bacillota</taxon>
        <taxon>Clostridia</taxon>
        <taxon>Eubacteriales</taxon>
        <taxon>Peptococcaceae</taxon>
        <taxon>Peptococcus</taxon>
    </lineage>
</organism>
<evidence type="ECO:0000256" key="1">
    <source>
        <dbReference type="ARBA" id="ARBA00005854"/>
    </source>
</evidence>
<dbReference type="Proteomes" id="UP000198995">
    <property type="component" value="Unassembled WGS sequence"/>
</dbReference>
<dbReference type="GO" id="GO:0006564">
    <property type="term" value="P:L-serine biosynthetic process"/>
    <property type="evidence" value="ECO:0007669"/>
    <property type="project" value="UniProtKB-ARBA"/>
</dbReference>
<accession>A0A1G6YPH3</accession>
<evidence type="ECO:0000256" key="4">
    <source>
        <dbReference type="RuleBase" id="RU003719"/>
    </source>
</evidence>
<evidence type="ECO:0000259" key="5">
    <source>
        <dbReference type="Pfam" id="PF00389"/>
    </source>
</evidence>
<evidence type="ECO:0000256" key="3">
    <source>
        <dbReference type="ARBA" id="ARBA00023027"/>
    </source>
</evidence>
<dbReference type="STRING" id="2741.SAMN04489866_11039"/>
<dbReference type="InterPro" id="IPR050418">
    <property type="entry name" value="D-iso_2-hydroxyacid_DH_PdxB"/>
</dbReference>
<evidence type="ECO:0000256" key="2">
    <source>
        <dbReference type="ARBA" id="ARBA00023002"/>
    </source>
</evidence>
<keyword evidence="3" id="KW-0520">NAD</keyword>
<dbReference type="Pfam" id="PF02826">
    <property type="entry name" value="2-Hacid_dh_C"/>
    <property type="match status" value="1"/>
</dbReference>
<keyword evidence="8" id="KW-1185">Reference proteome</keyword>
<dbReference type="OrthoDB" id="9805416at2"/>
<dbReference type="Gene3D" id="3.40.50.720">
    <property type="entry name" value="NAD(P)-binding Rossmann-like Domain"/>
    <property type="match status" value="2"/>
</dbReference>
<comment type="similarity">
    <text evidence="1 4">Belongs to the D-isomer specific 2-hydroxyacid dehydrogenase family.</text>
</comment>
<name>A0A1G6YPH3_PEPNI</name>
<dbReference type="FunFam" id="3.40.50.720:FF:000041">
    <property type="entry name" value="D-3-phosphoglycerate dehydrogenase"/>
    <property type="match status" value="1"/>
</dbReference>
<dbReference type="InterPro" id="IPR006139">
    <property type="entry name" value="D-isomer_2_OHA_DH_cat_dom"/>
</dbReference>
<dbReference type="InterPro" id="IPR006140">
    <property type="entry name" value="D-isomer_DH_NAD-bd"/>
</dbReference>
<evidence type="ECO:0000313" key="8">
    <source>
        <dbReference type="Proteomes" id="UP000198995"/>
    </source>
</evidence>
<dbReference type="PANTHER" id="PTHR43761:SF1">
    <property type="entry name" value="D-ISOMER SPECIFIC 2-HYDROXYACID DEHYDROGENASE CATALYTIC DOMAIN-CONTAINING PROTEIN-RELATED"/>
    <property type="match status" value="1"/>
</dbReference>
<dbReference type="EMBL" id="FNAF01000010">
    <property type="protein sequence ID" value="SDD92298.1"/>
    <property type="molecule type" value="Genomic_DNA"/>
</dbReference>
<reference evidence="7 8" key="1">
    <citation type="submission" date="2016-10" db="EMBL/GenBank/DDBJ databases">
        <authorList>
            <person name="de Groot N.N."/>
        </authorList>
    </citation>
    <scope>NUCLEOTIDE SEQUENCE [LARGE SCALE GENOMIC DNA]</scope>
    <source>
        <strain evidence="7 8">DSM 20475</strain>
    </source>
</reference>
<dbReference type="RefSeq" id="WP_091792135.1">
    <property type="nucleotide sequence ID" value="NZ_FNAF01000010.1"/>
</dbReference>
<feature type="domain" description="D-isomer specific 2-hydroxyacid dehydrogenase catalytic" evidence="5">
    <location>
        <begin position="18"/>
        <end position="314"/>
    </location>
</feature>
<keyword evidence="2 4" id="KW-0560">Oxidoreductase</keyword>
<dbReference type="PANTHER" id="PTHR43761">
    <property type="entry name" value="D-ISOMER SPECIFIC 2-HYDROXYACID DEHYDROGENASE FAMILY PROTEIN (AFU_ORTHOLOGUE AFUA_1G13630)"/>
    <property type="match status" value="1"/>
</dbReference>
<sequence length="315" mass="33879">MKKIVVLEPLAVSDDLLHRLVDEKLGGQAELVLYDSRAKDDDEMIERAKDAEIVVIANQPMSEKVARSLEKIELLAVAFTGFDHIPVDVFKERGVTVCNASGYSNEAVTDLVFGMVITLLRNIRECDAVVRKGGTKDGLVGQELSALTFGVIGAGAIGQQVIKVANAFGCRVLAFNRSKKEVPNCEFVDLDTLLTESDVVSIHLPNNAETRGFIGADELAKMKATALLINCARGPIVDIDALAKALKAGAIGGAAVDVFYTEPPLEADNPLFDTPHTLLTPHVAFATDEAFVKRAHIVFGNIEAFLQGKPENVVV</sequence>
<dbReference type="SUPFAM" id="SSF51735">
    <property type="entry name" value="NAD(P)-binding Rossmann-fold domains"/>
    <property type="match status" value="1"/>
</dbReference>
<gene>
    <name evidence="7" type="ORF">SAMN04489866_11039</name>
</gene>
<dbReference type="InterPro" id="IPR029753">
    <property type="entry name" value="D-isomer_DH_CS"/>
</dbReference>
<dbReference type="PROSITE" id="PS00670">
    <property type="entry name" value="D_2_HYDROXYACID_DH_2"/>
    <property type="match status" value="1"/>
</dbReference>
<dbReference type="GO" id="GO:0047545">
    <property type="term" value="F:(S)-2-hydroxyglutarate dehydrogenase activity"/>
    <property type="evidence" value="ECO:0007669"/>
    <property type="project" value="UniProtKB-ARBA"/>
</dbReference>
<protein>
    <submittedName>
        <fullName evidence="7">D-3-phosphoglycerate dehydrogenase</fullName>
    </submittedName>
</protein>
<dbReference type="GO" id="GO:0051287">
    <property type="term" value="F:NAD binding"/>
    <property type="evidence" value="ECO:0007669"/>
    <property type="project" value="InterPro"/>
</dbReference>
<dbReference type="PROSITE" id="PS00671">
    <property type="entry name" value="D_2_HYDROXYACID_DH_3"/>
    <property type="match status" value="1"/>
</dbReference>
<evidence type="ECO:0000313" key="7">
    <source>
        <dbReference type="EMBL" id="SDD92298.1"/>
    </source>
</evidence>
<dbReference type="Pfam" id="PF00389">
    <property type="entry name" value="2-Hacid_dh"/>
    <property type="match status" value="1"/>
</dbReference>
<dbReference type="InterPro" id="IPR036291">
    <property type="entry name" value="NAD(P)-bd_dom_sf"/>
</dbReference>
<dbReference type="AlphaFoldDB" id="A0A1G6YPH3"/>
<evidence type="ECO:0000259" key="6">
    <source>
        <dbReference type="Pfam" id="PF02826"/>
    </source>
</evidence>
<feature type="domain" description="D-isomer specific 2-hydroxyacid dehydrogenase NAD-binding" evidence="6">
    <location>
        <begin position="113"/>
        <end position="284"/>
    </location>
</feature>
<proteinExistence type="inferred from homology"/>
<dbReference type="SUPFAM" id="SSF52283">
    <property type="entry name" value="Formate/glycerate dehydrogenase catalytic domain-like"/>
    <property type="match status" value="1"/>
</dbReference>
<dbReference type="GO" id="GO:0004617">
    <property type="term" value="F:phosphoglycerate dehydrogenase activity"/>
    <property type="evidence" value="ECO:0007669"/>
    <property type="project" value="UniProtKB-ARBA"/>
</dbReference>